<dbReference type="GO" id="GO:0016887">
    <property type="term" value="F:ATP hydrolysis activity"/>
    <property type="evidence" value="ECO:0007669"/>
    <property type="project" value="InterPro"/>
</dbReference>
<dbReference type="PANTHER" id="PTHR43335">
    <property type="entry name" value="ABC TRANSPORTER, ATP-BINDING PROTEIN"/>
    <property type="match status" value="1"/>
</dbReference>
<proteinExistence type="inferred from homology"/>
<keyword evidence="4 6" id="KW-0067">ATP-binding</keyword>
<evidence type="ECO:0000256" key="3">
    <source>
        <dbReference type="ARBA" id="ARBA00022741"/>
    </source>
</evidence>
<evidence type="ECO:0000259" key="5">
    <source>
        <dbReference type="PROSITE" id="PS50893"/>
    </source>
</evidence>
<evidence type="ECO:0000313" key="7">
    <source>
        <dbReference type="Proteomes" id="UP000466187"/>
    </source>
</evidence>
<feature type="domain" description="ABC transporter" evidence="5">
    <location>
        <begin position="6"/>
        <end position="228"/>
    </location>
</feature>
<sequence length="234" mass="24643">MIRPVIETIGLTKSFGSSRAVDGVTVEFPAGSVTALLGLNGAGKTTLLRLIAGLDRPDAGTVAVCRQPRSGGPRLLGVHLGPDAMNPKHTVHRHLAWLAALSGIGSARVDAILDETGLLGQRSVRIGRLSLGARQRLAIAGALLGEPRALLFDEPLNGLDVPGIVWFRSLLRRLAKAGCTVVVATHLLGEVALTADRIALLVDGQIQTVGALQQLAPEGEDTREWLENALLEYA</sequence>
<evidence type="ECO:0000256" key="1">
    <source>
        <dbReference type="ARBA" id="ARBA00005417"/>
    </source>
</evidence>
<dbReference type="Gene3D" id="3.40.50.300">
    <property type="entry name" value="P-loop containing nucleotide triphosphate hydrolases"/>
    <property type="match status" value="1"/>
</dbReference>
<gene>
    <name evidence="6" type="ORF">MGAD_19000</name>
</gene>
<dbReference type="EMBL" id="AP022608">
    <property type="protein sequence ID" value="BBZ17565.1"/>
    <property type="molecule type" value="Genomic_DNA"/>
</dbReference>
<protein>
    <submittedName>
        <fullName evidence="6">Multidrug ABC transporter ATP-binding protein</fullName>
    </submittedName>
</protein>
<keyword evidence="2" id="KW-0813">Transport</keyword>
<evidence type="ECO:0000256" key="2">
    <source>
        <dbReference type="ARBA" id="ARBA00022448"/>
    </source>
</evidence>
<organism evidence="6 7">
    <name type="scientific">Mycolicibacterium gadium</name>
    <name type="common">Mycobacterium gadium</name>
    <dbReference type="NCBI Taxonomy" id="1794"/>
    <lineage>
        <taxon>Bacteria</taxon>
        <taxon>Bacillati</taxon>
        <taxon>Actinomycetota</taxon>
        <taxon>Actinomycetes</taxon>
        <taxon>Mycobacteriales</taxon>
        <taxon>Mycobacteriaceae</taxon>
        <taxon>Mycolicibacterium</taxon>
    </lineage>
</organism>
<dbReference type="PANTHER" id="PTHR43335:SF4">
    <property type="entry name" value="ABC TRANSPORTER, ATP-BINDING PROTEIN"/>
    <property type="match status" value="1"/>
</dbReference>
<dbReference type="InterPro" id="IPR027417">
    <property type="entry name" value="P-loop_NTPase"/>
</dbReference>
<evidence type="ECO:0000256" key="4">
    <source>
        <dbReference type="ARBA" id="ARBA00022840"/>
    </source>
</evidence>
<reference evidence="6 7" key="1">
    <citation type="journal article" date="2019" name="Emerg. Microbes Infect.">
        <title>Comprehensive subspecies identification of 175 nontuberculous mycobacteria species based on 7547 genomic profiles.</title>
        <authorList>
            <person name="Matsumoto Y."/>
            <person name="Kinjo T."/>
            <person name="Motooka D."/>
            <person name="Nabeya D."/>
            <person name="Jung N."/>
            <person name="Uechi K."/>
            <person name="Horii T."/>
            <person name="Iida T."/>
            <person name="Fujita J."/>
            <person name="Nakamura S."/>
        </authorList>
    </citation>
    <scope>NUCLEOTIDE SEQUENCE [LARGE SCALE GENOMIC DNA]</scope>
    <source>
        <strain evidence="6 7">JCM 12688</strain>
    </source>
</reference>
<dbReference type="SMART" id="SM00382">
    <property type="entry name" value="AAA"/>
    <property type="match status" value="1"/>
</dbReference>
<dbReference type="SUPFAM" id="SSF52540">
    <property type="entry name" value="P-loop containing nucleoside triphosphate hydrolases"/>
    <property type="match status" value="1"/>
</dbReference>
<dbReference type="Pfam" id="PF00005">
    <property type="entry name" value="ABC_tran"/>
    <property type="match status" value="1"/>
</dbReference>
<accession>A0A7I7WLK8</accession>
<dbReference type="InterPro" id="IPR003593">
    <property type="entry name" value="AAA+_ATPase"/>
</dbReference>
<dbReference type="KEGG" id="mgad:MGAD_19000"/>
<dbReference type="GO" id="GO:0005524">
    <property type="term" value="F:ATP binding"/>
    <property type="evidence" value="ECO:0007669"/>
    <property type="project" value="UniProtKB-KW"/>
</dbReference>
<dbReference type="PROSITE" id="PS50893">
    <property type="entry name" value="ABC_TRANSPORTER_2"/>
    <property type="match status" value="1"/>
</dbReference>
<evidence type="ECO:0000313" key="6">
    <source>
        <dbReference type="EMBL" id="BBZ17565.1"/>
    </source>
</evidence>
<name>A0A7I7WLK8_MYCGU</name>
<dbReference type="AlphaFoldDB" id="A0A7I7WLK8"/>
<keyword evidence="3" id="KW-0547">Nucleotide-binding</keyword>
<dbReference type="Proteomes" id="UP000466187">
    <property type="component" value="Chromosome"/>
</dbReference>
<comment type="similarity">
    <text evidence="1">Belongs to the ABC transporter superfamily.</text>
</comment>
<dbReference type="InterPro" id="IPR003439">
    <property type="entry name" value="ABC_transporter-like_ATP-bd"/>
</dbReference>